<sequence length="231" mass="25953">MESAYHGDQKSNRHSATVDRALVLRISVSGPKFTAVHVYLYTDCRTRWVGRGYLFTLRSEPPARPHLRIGTSTRSVQGRIRTFPVRRPNSSPGAWSRAADAIAYEYPFAQTGMTFRSVIRIAYKTPIWNRHSDVPVAPLSPQDVDISLPGDRNRPQGPISESALRPGRHKVAFGHFRSGGQIPLRECGRGLPMQSHTDTGPFAQTGITFRSAIRRRFGVEKPSFRALKLRF</sequence>
<accession>A0A843X669</accession>
<gene>
    <name evidence="2" type="ORF">Taro_048145</name>
</gene>
<evidence type="ECO:0000313" key="3">
    <source>
        <dbReference type="Proteomes" id="UP000652761"/>
    </source>
</evidence>
<comment type="caution">
    <text evidence="2">The sequence shown here is derived from an EMBL/GenBank/DDBJ whole genome shotgun (WGS) entry which is preliminary data.</text>
</comment>
<dbReference type="Proteomes" id="UP000652761">
    <property type="component" value="Unassembled WGS sequence"/>
</dbReference>
<evidence type="ECO:0000313" key="2">
    <source>
        <dbReference type="EMBL" id="MQM15201.1"/>
    </source>
</evidence>
<protein>
    <submittedName>
        <fullName evidence="2">Uncharacterized protein</fullName>
    </submittedName>
</protein>
<dbReference type="EMBL" id="NMUH01006410">
    <property type="protein sequence ID" value="MQM15201.1"/>
    <property type="molecule type" value="Genomic_DNA"/>
</dbReference>
<reference evidence="2" key="1">
    <citation type="submission" date="2017-07" db="EMBL/GenBank/DDBJ databases">
        <title>Taro Niue Genome Assembly and Annotation.</title>
        <authorList>
            <person name="Atibalentja N."/>
            <person name="Keating K."/>
            <person name="Fields C.J."/>
        </authorList>
    </citation>
    <scope>NUCLEOTIDE SEQUENCE</scope>
    <source>
        <strain evidence="2">Niue_2</strain>
        <tissue evidence="2">Leaf</tissue>
    </source>
</reference>
<feature type="region of interest" description="Disordered" evidence="1">
    <location>
        <begin position="140"/>
        <end position="163"/>
    </location>
</feature>
<dbReference type="AlphaFoldDB" id="A0A843X669"/>
<name>A0A843X669_COLES</name>
<proteinExistence type="predicted"/>
<evidence type="ECO:0000256" key="1">
    <source>
        <dbReference type="SAM" id="MobiDB-lite"/>
    </source>
</evidence>
<keyword evidence="3" id="KW-1185">Reference proteome</keyword>
<organism evidence="2 3">
    <name type="scientific">Colocasia esculenta</name>
    <name type="common">Wild taro</name>
    <name type="synonym">Arum esculentum</name>
    <dbReference type="NCBI Taxonomy" id="4460"/>
    <lineage>
        <taxon>Eukaryota</taxon>
        <taxon>Viridiplantae</taxon>
        <taxon>Streptophyta</taxon>
        <taxon>Embryophyta</taxon>
        <taxon>Tracheophyta</taxon>
        <taxon>Spermatophyta</taxon>
        <taxon>Magnoliopsida</taxon>
        <taxon>Liliopsida</taxon>
        <taxon>Araceae</taxon>
        <taxon>Aroideae</taxon>
        <taxon>Colocasieae</taxon>
        <taxon>Colocasia</taxon>
    </lineage>
</organism>